<dbReference type="EMBL" id="RJJR01000008">
    <property type="protein sequence ID" value="RNI36225.1"/>
    <property type="molecule type" value="Genomic_DNA"/>
</dbReference>
<dbReference type="GO" id="GO:0016787">
    <property type="term" value="F:hydrolase activity"/>
    <property type="evidence" value="ECO:0007669"/>
    <property type="project" value="UniProtKB-KW"/>
</dbReference>
<keyword evidence="4" id="KW-1185">Reference proteome</keyword>
<evidence type="ECO:0000256" key="2">
    <source>
        <dbReference type="SAM" id="SignalP"/>
    </source>
</evidence>
<evidence type="ECO:0000313" key="3">
    <source>
        <dbReference type="EMBL" id="RNI36225.1"/>
    </source>
</evidence>
<dbReference type="Proteomes" id="UP000267223">
    <property type="component" value="Unassembled WGS sequence"/>
</dbReference>
<dbReference type="AlphaFoldDB" id="A0A3M9NFI0"/>
<comment type="caution">
    <text evidence="3">The sequence shown here is derived from an EMBL/GenBank/DDBJ whole genome shotgun (WGS) entry which is preliminary data.</text>
</comment>
<gene>
    <name evidence="3" type="ORF">EFY79_11120</name>
</gene>
<dbReference type="InterPro" id="IPR029018">
    <property type="entry name" value="Hex-like_dom2"/>
</dbReference>
<keyword evidence="2" id="KW-0732">Signal</keyword>
<name>A0A3M9NFI0_9BACT</name>
<sequence>MNRLIFFKTILLSFLIFHTGFSSAQIADLSKASIIASSTIAHPVRETAIRVLQEEVAQRTSINLRLISGFENTQVIVLASIKDNEISGVRVPKRDGKNLPETKAEGFRIVSEKMNGKQILWLIGADERGIIFAIGEFLRKAELSPKKILFNTKNEIATSPEYTYRGHQLGYRNTANSWDAWTVDQFDKYIRELALFGTNSIENIPFQDDDPGPNMKVPREEMNRKMSEICNNYGLEYWVWTPADVDLSKQDLFEAEVKKHAAFYKECPRLDGVFFPGGDPGENDPKYVMPFLKRIAAELKKYHPHAGLWISLQGFNNSQVDYFFKYLKDNNPEWLTGVVTGPSSPDLAQTRFRLPKRYQHISYPDITHTVRCQYPVLNWDQAYALTEGREVCNPQPFYYAQIHNRYAPFTDGFISYSDGVHDDVNKIVWSQLGWNSHTEVTEIIKDYARFFFGASLAEPAANGILALERNWVGPLEANGGVETTFSFWKNLESKNPQLQNNWRWQQLVMRCYYDTYTRRRKIYEQSLEAKSNEVLKKAGEIGSDVAMDSALRIVNEADKNPVSPDLRQKIVNYCAALFNSIGMQTSVKKYNASGAERGAILDFLDYPLNNRWWLSDEFAKIRQMKSEQEKLARLQIIYTWDNPGPGSYYDDVSNISKEPHVKTWSDDATDVAWWDNGMSRKRLSTQLFQNFPRLVYEDLDPNGYYLIRIAGYGEALLRADGYRLQPRIYNKGYEEFKEFEVPVQLVCDGKIEITFDEPEESQLNWRQKSKVCDVWLLKQN</sequence>
<feature type="chain" id="PRO_5017947793" description="Alpha glucuronidase N-terminal domain-containing protein" evidence="2">
    <location>
        <begin position="25"/>
        <end position="780"/>
    </location>
</feature>
<protein>
    <recommendedName>
        <fullName evidence="5">Alpha glucuronidase N-terminal domain-containing protein</fullName>
    </recommendedName>
</protein>
<organism evidence="3 4">
    <name type="scientific">Hanamia caeni</name>
    <dbReference type="NCBI Taxonomy" id="2294116"/>
    <lineage>
        <taxon>Bacteria</taxon>
        <taxon>Pseudomonadati</taxon>
        <taxon>Bacteroidota</taxon>
        <taxon>Chitinophagia</taxon>
        <taxon>Chitinophagales</taxon>
        <taxon>Chitinophagaceae</taxon>
        <taxon>Hanamia</taxon>
    </lineage>
</organism>
<keyword evidence="1" id="KW-0378">Hydrolase</keyword>
<dbReference type="SUPFAM" id="SSF55545">
    <property type="entry name" value="beta-N-acetylhexosaminidase-like domain"/>
    <property type="match status" value="1"/>
</dbReference>
<dbReference type="Gene3D" id="3.30.379.10">
    <property type="entry name" value="Chitobiase/beta-hexosaminidase domain 2-like"/>
    <property type="match status" value="1"/>
</dbReference>
<accession>A0A3M9NFI0</accession>
<dbReference type="OrthoDB" id="7167803at2"/>
<evidence type="ECO:0008006" key="5">
    <source>
        <dbReference type="Google" id="ProtNLM"/>
    </source>
</evidence>
<evidence type="ECO:0000256" key="1">
    <source>
        <dbReference type="ARBA" id="ARBA00022801"/>
    </source>
</evidence>
<evidence type="ECO:0000313" key="4">
    <source>
        <dbReference type="Proteomes" id="UP000267223"/>
    </source>
</evidence>
<feature type="signal peptide" evidence="2">
    <location>
        <begin position="1"/>
        <end position="24"/>
    </location>
</feature>
<reference evidence="3 4" key="1">
    <citation type="submission" date="2018-11" db="EMBL/GenBank/DDBJ databases">
        <title>Draft genome sequence of Ferruginibacter sp. BO-59.</title>
        <authorList>
            <person name="Im W.T."/>
        </authorList>
    </citation>
    <scope>NUCLEOTIDE SEQUENCE [LARGE SCALE GENOMIC DNA]</scope>
    <source>
        <strain evidence="3 4">BO-59</strain>
    </source>
</reference>
<dbReference type="GO" id="GO:0005975">
    <property type="term" value="P:carbohydrate metabolic process"/>
    <property type="evidence" value="ECO:0007669"/>
    <property type="project" value="UniProtKB-ARBA"/>
</dbReference>
<proteinExistence type="predicted"/>
<dbReference type="RefSeq" id="WP_123120778.1">
    <property type="nucleotide sequence ID" value="NZ_RJJR01000008.1"/>
</dbReference>